<dbReference type="OrthoDB" id="6256716at2759"/>
<dbReference type="InterPro" id="IPR019328">
    <property type="entry name" value="PIGH-H_dom"/>
</dbReference>
<dbReference type="Pfam" id="PF10181">
    <property type="entry name" value="PIG-H"/>
    <property type="match status" value="1"/>
</dbReference>
<accession>A0A8J4Q2G5</accession>
<keyword evidence="6" id="KW-1185">Reference proteome</keyword>
<dbReference type="EMBL" id="AJWJ01000024">
    <property type="protein sequence ID" value="KAF2077614.1"/>
    <property type="molecule type" value="Genomic_DNA"/>
</dbReference>
<gene>
    <name evidence="5" type="ORF">CYY_001077</name>
</gene>
<keyword evidence="3" id="KW-0472">Membrane</keyword>
<organism evidence="5 6">
    <name type="scientific">Polysphondylium violaceum</name>
    <dbReference type="NCBI Taxonomy" id="133409"/>
    <lineage>
        <taxon>Eukaryota</taxon>
        <taxon>Amoebozoa</taxon>
        <taxon>Evosea</taxon>
        <taxon>Eumycetozoa</taxon>
        <taxon>Dictyostelia</taxon>
        <taxon>Dictyosteliales</taxon>
        <taxon>Dictyosteliaceae</taxon>
        <taxon>Polysphondylium</taxon>
    </lineage>
</organism>
<dbReference type="InterPro" id="IPR044215">
    <property type="entry name" value="PIG-H"/>
</dbReference>
<dbReference type="GO" id="GO:0000506">
    <property type="term" value="C:glycosylphosphatidylinositol-N-acetylglucosaminyltransferase (GPI-GnT) complex"/>
    <property type="evidence" value="ECO:0007669"/>
    <property type="project" value="InterPro"/>
</dbReference>
<protein>
    <recommendedName>
        <fullName evidence="4">Phosphatidylinositol N-acetylglucosaminyltransferase subunit H conserved domain-containing protein</fullName>
    </recommendedName>
</protein>
<feature type="domain" description="Phosphatidylinositol N-acetylglucosaminyltransferase subunit H conserved" evidence="4">
    <location>
        <begin position="79"/>
        <end position="142"/>
    </location>
</feature>
<proteinExistence type="inferred from homology"/>
<feature type="transmembrane region" description="Helical" evidence="3">
    <location>
        <begin position="51"/>
        <end position="70"/>
    </location>
</feature>
<feature type="transmembrane region" description="Helical" evidence="3">
    <location>
        <begin position="28"/>
        <end position="45"/>
    </location>
</feature>
<dbReference type="GO" id="GO:0006506">
    <property type="term" value="P:GPI anchor biosynthetic process"/>
    <property type="evidence" value="ECO:0007669"/>
    <property type="project" value="UniProtKB-UniPathway"/>
</dbReference>
<comment type="caution">
    <text evidence="5">The sequence shown here is derived from an EMBL/GenBank/DDBJ whole genome shotgun (WGS) entry which is preliminary data.</text>
</comment>
<evidence type="ECO:0000256" key="1">
    <source>
        <dbReference type="ARBA" id="ARBA00004687"/>
    </source>
</evidence>
<dbReference type="PANTHER" id="PTHR15231">
    <property type="entry name" value="PHOSPHATIDYLINOSITOL N-ACETYLGLUCOSAMINYLTRANSFERASE SUBUNIT H"/>
    <property type="match status" value="1"/>
</dbReference>
<evidence type="ECO:0000259" key="4">
    <source>
        <dbReference type="Pfam" id="PF10181"/>
    </source>
</evidence>
<dbReference type="PANTHER" id="PTHR15231:SF1">
    <property type="entry name" value="PHOSPHATIDYLINOSITOL N-ACETYLGLUCOSAMINYLTRANSFERASE SUBUNIT H"/>
    <property type="match status" value="1"/>
</dbReference>
<evidence type="ECO:0000256" key="2">
    <source>
        <dbReference type="ARBA" id="ARBA00009610"/>
    </source>
</evidence>
<evidence type="ECO:0000256" key="3">
    <source>
        <dbReference type="SAM" id="Phobius"/>
    </source>
</evidence>
<name>A0A8J4Q2G5_9MYCE</name>
<dbReference type="UniPathway" id="UPA00196"/>
<dbReference type="Proteomes" id="UP000695562">
    <property type="component" value="Unassembled WGS sequence"/>
</dbReference>
<keyword evidence="3" id="KW-0812">Transmembrane</keyword>
<evidence type="ECO:0000313" key="5">
    <source>
        <dbReference type="EMBL" id="KAF2077614.1"/>
    </source>
</evidence>
<evidence type="ECO:0000313" key="6">
    <source>
        <dbReference type="Proteomes" id="UP000695562"/>
    </source>
</evidence>
<sequence>MEYNCIHINNDVKEYRISRKDKSIVTKFDYFLLSLLLLTALYHHIYLEASALRSFSTYLIIFLIIFKFYLKLFIVKEESLIVMRELGVQIKRKYFLRPDTLEFIDKNKIQNVIINEGITKHNVIFYMAFIVEGKNKMVLAFEDLIPRLNILLQIYRGTLSVIK</sequence>
<comment type="pathway">
    <text evidence="1">Glycolipid biosynthesis; glycosylphosphatidylinositol-anchor biosynthesis.</text>
</comment>
<keyword evidence="3" id="KW-1133">Transmembrane helix</keyword>
<comment type="similarity">
    <text evidence="2">Belongs to the PIGH family.</text>
</comment>
<dbReference type="AlphaFoldDB" id="A0A8J4Q2G5"/>
<reference evidence="5" key="1">
    <citation type="submission" date="2020-01" db="EMBL/GenBank/DDBJ databases">
        <title>Development of genomics and gene disruption for Polysphondylium violaceum indicates a role for the polyketide synthase stlB in stalk morphogenesis.</title>
        <authorList>
            <person name="Narita B."/>
            <person name="Kawabe Y."/>
            <person name="Kin K."/>
            <person name="Saito T."/>
            <person name="Gibbs R."/>
            <person name="Kuspa A."/>
            <person name="Muzny D."/>
            <person name="Queller D."/>
            <person name="Richards S."/>
            <person name="Strassman J."/>
            <person name="Sucgang R."/>
            <person name="Worley K."/>
            <person name="Schaap P."/>
        </authorList>
    </citation>
    <scope>NUCLEOTIDE SEQUENCE</scope>
    <source>
        <strain evidence="5">QSvi11</strain>
    </source>
</reference>